<dbReference type="InterPro" id="IPR017925">
    <property type="entry name" value="DHFR_CS"/>
</dbReference>
<dbReference type="Gene3D" id="3.40.430.10">
    <property type="entry name" value="Dihydrofolate Reductase, subunit A"/>
    <property type="match status" value="1"/>
</dbReference>
<dbReference type="InterPro" id="IPR001796">
    <property type="entry name" value="DHFR_dom"/>
</dbReference>
<dbReference type="UniPathway" id="UPA00077">
    <property type="reaction ID" value="UER00158"/>
</dbReference>
<evidence type="ECO:0000256" key="4">
    <source>
        <dbReference type="ARBA" id="ARBA00022563"/>
    </source>
</evidence>
<evidence type="ECO:0000256" key="2">
    <source>
        <dbReference type="ARBA" id="ARBA00012856"/>
    </source>
</evidence>
<feature type="compositionally biased region" description="Pro residues" evidence="8">
    <location>
        <begin position="1"/>
        <end position="13"/>
    </location>
</feature>
<dbReference type="InterPro" id="IPR012259">
    <property type="entry name" value="DHFR"/>
</dbReference>
<keyword evidence="5" id="KW-0521">NADP</keyword>
<evidence type="ECO:0000256" key="6">
    <source>
        <dbReference type="ARBA" id="ARBA00023002"/>
    </source>
</evidence>
<dbReference type="GO" id="GO:0050661">
    <property type="term" value="F:NADP binding"/>
    <property type="evidence" value="ECO:0007669"/>
    <property type="project" value="InterPro"/>
</dbReference>
<feature type="domain" description="DHFR" evidence="9">
    <location>
        <begin position="30"/>
        <end position="303"/>
    </location>
</feature>
<evidence type="ECO:0000313" key="11">
    <source>
        <dbReference type="Proteomes" id="UP000244855"/>
    </source>
</evidence>
<keyword evidence="11" id="KW-1185">Reference proteome</keyword>
<evidence type="ECO:0000256" key="1">
    <source>
        <dbReference type="ARBA" id="ARBA00004903"/>
    </source>
</evidence>
<reference evidence="10 11" key="1">
    <citation type="journal article" date="2018" name="Sci. Rep.">
        <title>Comparative genomics provides insights into the lifestyle and reveals functional heterogeneity of dark septate endophytic fungi.</title>
        <authorList>
            <person name="Knapp D.G."/>
            <person name="Nemeth J.B."/>
            <person name="Barry K."/>
            <person name="Hainaut M."/>
            <person name="Henrissat B."/>
            <person name="Johnson J."/>
            <person name="Kuo A."/>
            <person name="Lim J.H.P."/>
            <person name="Lipzen A."/>
            <person name="Nolan M."/>
            <person name="Ohm R.A."/>
            <person name="Tamas L."/>
            <person name="Grigoriev I.V."/>
            <person name="Spatafora J.W."/>
            <person name="Nagy L.G."/>
            <person name="Kovacs G.M."/>
        </authorList>
    </citation>
    <scope>NUCLEOTIDE SEQUENCE [LARGE SCALE GENOMIC DNA]</scope>
    <source>
        <strain evidence="10 11">DSE2036</strain>
    </source>
</reference>
<dbReference type="OrthoDB" id="414698at2759"/>
<feature type="region of interest" description="Disordered" evidence="8">
    <location>
        <begin position="181"/>
        <end position="204"/>
    </location>
</feature>
<dbReference type="PANTHER" id="PTHR48069:SF3">
    <property type="entry name" value="DIHYDROFOLATE REDUCTASE"/>
    <property type="match status" value="1"/>
</dbReference>
<keyword evidence="4" id="KW-0554">One-carbon metabolism</keyword>
<dbReference type="PROSITE" id="PS00075">
    <property type="entry name" value="DHFR_1"/>
    <property type="match status" value="1"/>
</dbReference>
<gene>
    <name evidence="10" type="ORF">DM02DRAFT_725471</name>
</gene>
<dbReference type="STRING" id="97972.A0A2V1E4K1"/>
<feature type="region of interest" description="Disordered" evidence="8">
    <location>
        <begin position="1"/>
        <end position="27"/>
    </location>
</feature>
<evidence type="ECO:0000256" key="5">
    <source>
        <dbReference type="ARBA" id="ARBA00022857"/>
    </source>
</evidence>
<dbReference type="PRINTS" id="PR00070">
    <property type="entry name" value="DHFR"/>
</dbReference>
<dbReference type="GO" id="GO:0046655">
    <property type="term" value="P:folic acid metabolic process"/>
    <property type="evidence" value="ECO:0007669"/>
    <property type="project" value="TreeGrafter"/>
</dbReference>
<dbReference type="GO" id="GO:0005739">
    <property type="term" value="C:mitochondrion"/>
    <property type="evidence" value="ECO:0007669"/>
    <property type="project" value="TreeGrafter"/>
</dbReference>
<protein>
    <recommendedName>
        <fullName evidence="3">Dihydrofolate reductase</fullName>
        <ecNumber evidence="2">1.5.1.3</ecNumber>
    </recommendedName>
</protein>
<evidence type="ECO:0000256" key="8">
    <source>
        <dbReference type="SAM" id="MobiDB-lite"/>
    </source>
</evidence>
<dbReference type="PROSITE" id="PS51330">
    <property type="entry name" value="DHFR_2"/>
    <property type="match status" value="1"/>
</dbReference>
<dbReference type="InterPro" id="IPR024072">
    <property type="entry name" value="DHFR-like_dom_sf"/>
</dbReference>
<feature type="compositionally biased region" description="Low complexity" evidence="8">
    <location>
        <begin position="138"/>
        <end position="149"/>
    </location>
</feature>
<dbReference type="GO" id="GO:0046452">
    <property type="term" value="P:dihydrofolate metabolic process"/>
    <property type="evidence" value="ECO:0007669"/>
    <property type="project" value="TreeGrafter"/>
</dbReference>
<dbReference type="GO" id="GO:0046654">
    <property type="term" value="P:tetrahydrofolate biosynthetic process"/>
    <property type="evidence" value="ECO:0007669"/>
    <property type="project" value="UniProtKB-UniPathway"/>
</dbReference>
<evidence type="ECO:0000256" key="7">
    <source>
        <dbReference type="RuleBase" id="RU004474"/>
    </source>
</evidence>
<name>A0A2V1E4K1_9PLEO</name>
<dbReference type="AlphaFoldDB" id="A0A2V1E4K1"/>
<dbReference type="GO" id="GO:0006730">
    <property type="term" value="P:one-carbon metabolic process"/>
    <property type="evidence" value="ECO:0007669"/>
    <property type="project" value="UniProtKB-KW"/>
</dbReference>
<dbReference type="CDD" id="cd00209">
    <property type="entry name" value="DHFR"/>
    <property type="match status" value="1"/>
</dbReference>
<comment type="pathway">
    <text evidence="1">Cofactor biosynthesis; tetrahydrofolate biosynthesis; 5,6,7,8-tetrahydrofolate from 7,8-dihydrofolate: step 1/1.</text>
</comment>
<dbReference type="PANTHER" id="PTHR48069">
    <property type="entry name" value="DIHYDROFOLATE REDUCTASE"/>
    <property type="match status" value="1"/>
</dbReference>
<dbReference type="Pfam" id="PF00186">
    <property type="entry name" value="DHFR_1"/>
    <property type="match status" value="2"/>
</dbReference>
<organism evidence="10 11">
    <name type="scientific">Periconia macrospinosa</name>
    <dbReference type="NCBI Taxonomy" id="97972"/>
    <lineage>
        <taxon>Eukaryota</taxon>
        <taxon>Fungi</taxon>
        <taxon>Dikarya</taxon>
        <taxon>Ascomycota</taxon>
        <taxon>Pezizomycotina</taxon>
        <taxon>Dothideomycetes</taxon>
        <taxon>Pleosporomycetidae</taxon>
        <taxon>Pleosporales</taxon>
        <taxon>Massarineae</taxon>
        <taxon>Periconiaceae</taxon>
        <taxon>Periconia</taxon>
    </lineage>
</organism>
<dbReference type="EMBL" id="KZ805317">
    <property type="protein sequence ID" value="PVI05029.1"/>
    <property type="molecule type" value="Genomic_DNA"/>
</dbReference>
<keyword evidence="6" id="KW-0560">Oxidoreductase</keyword>
<comment type="similarity">
    <text evidence="7">Belongs to the dihydrofolate reductase family.</text>
</comment>
<dbReference type="Proteomes" id="UP000244855">
    <property type="component" value="Unassembled WGS sequence"/>
</dbReference>
<dbReference type="EC" id="1.5.1.3" evidence="2"/>
<evidence type="ECO:0000256" key="3">
    <source>
        <dbReference type="ARBA" id="ARBA00018886"/>
    </source>
</evidence>
<evidence type="ECO:0000313" key="10">
    <source>
        <dbReference type="EMBL" id="PVI05029.1"/>
    </source>
</evidence>
<sequence>MNPSTSPPPPTTPQPQQDHQQTMPPPTPLKLTLILAATPSLGIGKNGTLPWPQLRKEMGYFARVTKFVPRGVLPKTAAGVVEGKVKIMNAVVMGRKTWESIPEKFRPLQGRLNIVVSGSLPSTSLSELAWAAAPPDAQQQQQQVLQQEQGEGEGKVGHEGPVIVPSLDAALSFLSSISLPPPPPSSLPLPSSSPTQQHTEEEQVKQTLQIHRTFIIGGAQLYTSSLTLPQTDRVLLTRVQEEYECDTFFPDIFSGSDGWREGSEGEWREWTGEVFENEVGKEGGKKKTVVKREEEEKGLIALQ</sequence>
<proteinExistence type="inferred from homology"/>
<evidence type="ECO:0000259" key="9">
    <source>
        <dbReference type="PROSITE" id="PS51330"/>
    </source>
</evidence>
<accession>A0A2V1E4K1</accession>
<feature type="region of interest" description="Disordered" evidence="8">
    <location>
        <begin position="132"/>
        <end position="160"/>
    </location>
</feature>
<dbReference type="GO" id="GO:0004146">
    <property type="term" value="F:dihydrofolate reductase activity"/>
    <property type="evidence" value="ECO:0007669"/>
    <property type="project" value="UniProtKB-EC"/>
</dbReference>
<dbReference type="SUPFAM" id="SSF53597">
    <property type="entry name" value="Dihydrofolate reductase-like"/>
    <property type="match status" value="1"/>
</dbReference>